<comment type="caution">
    <text evidence="8">The sequence shown here is derived from an EMBL/GenBank/DDBJ whole genome shotgun (WGS) entry which is preliminary data.</text>
</comment>
<dbReference type="Gene3D" id="3.40.50.1700">
    <property type="entry name" value="Glycoside hydrolase family 3 C-terminal domain"/>
    <property type="match status" value="1"/>
</dbReference>
<evidence type="ECO:0000256" key="3">
    <source>
        <dbReference type="ARBA" id="ARBA00012663"/>
    </source>
</evidence>
<evidence type="ECO:0000256" key="6">
    <source>
        <dbReference type="SAM" id="SignalP"/>
    </source>
</evidence>
<evidence type="ECO:0000256" key="2">
    <source>
        <dbReference type="ARBA" id="ARBA00005336"/>
    </source>
</evidence>
<dbReference type="Pfam" id="PF00933">
    <property type="entry name" value="Glyco_hydro_3"/>
    <property type="match status" value="1"/>
</dbReference>
<keyword evidence="9" id="KW-1185">Reference proteome</keyword>
<sequence>MKISILAVSSLLVTLSNATPSPAGSYGIFKKDDSVYANPNDCDSDIESLIAGMTLEQKITQKLLPDIRNWNYGGCNNTAAPLQDMNDEVALSLAKYSFGGLTLFAENLYTTERSVRLIDNAQKANAINNKIPLLVCIDQEGGIVTRLGNGIMMPGNMAIGATSNTDYAYRTGLIVGKEVRAVGANLDFAPDSDVNVNPANPVIGVRSFGMKPELVSANVVRYLDGLRESNCIGCVKHFPGHGDTATDSHFGLPLVNKTLDRINSIELVPFKAAIAAGVDMIMTAHIQYPALDNSTIPSIIDGEPILKPATLSRAIMTDFLRGQLGFKGVTVTDAMNMDAIVKYVGQIDATAKAISAGVDLIIMPVLVRCVSNFTLYDQVIDAVKNEISEGRYSVAELESSVRRILTLKKKYNLLQLDNSPIEERIKYANATLSDPADKAIEKQIAEEAITVVKNDPTYGIPFNTDENSNVVVFMPDDTQTAAVRRKVGELKIKGNFNYMNFTRRALNGTAEELANKASHIILGSLVTTNTPAIDGGDIFINPGDIGTWAYSFPAAVVEKAKEKKISVAVVSLRNPYDVANFENAVGAVLCAYGYKGIILDVYAQPNLPAAISTIFGQSKPKGRLPVDIPSVFKNDTILYPFGFGLSL</sequence>
<keyword evidence="4" id="KW-0378">Hydrolase</keyword>
<dbReference type="InterPro" id="IPR036881">
    <property type="entry name" value="Glyco_hydro_3_C_sf"/>
</dbReference>
<name>A0A2T9Z8P7_9FUNG</name>
<dbReference type="InterPro" id="IPR036962">
    <property type="entry name" value="Glyco_hydro_3_N_sf"/>
</dbReference>
<evidence type="ECO:0000256" key="4">
    <source>
        <dbReference type="ARBA" id="ARBA00022801"/>
    </source>
</evidence>
<dbReference type="InterPro" id="IPR017853">
    <property type="entry name" value="GH"/>
</dbReference>
<dbReference type="PANTHER" id="PTHR30480:SF13">
    <property type="entry name" value="BETA-HEXOSAMINIDASE"/>
    <property type="match status" value="1"/>
</dbReference>
<dbReference type="Proteomes" id="UP000245609">
    <property type="component" value="Unassembled WGS sequence"/>
</dbReference>
<dbReference type="InterPro" id="IPR001764">
    <property type="entry name" value="Glyco_hydro_3_N"/>
</dbReference>
<dbReference type="SUPFAM" id="SSF52279">
    <property type="entry name" value="Beta-D-glucan exohydrolase, C-terminal domain"/>
    <property type="match status" value="1"/>
</dbReference>
<comment type="catalytic activity">
    <reaction evidence="1">
        <text>Hydrolysis of terminal non-reducing N-acetyl-D-hexosamine residues in N-acetyl-beta-D-hexosaminides.</text>
        <dbReference type="EC" id="3.2.1.52"/>
    </reaction>
</comment>
<dbReference type="PANTHER" id="PTHR30480">
    <property type="entry name" value="BETA-HEXOSAMINIDASE-RELATED"/>
    <property type="match status" value="1"/>
</dbReference>
<dbReference type="GO" id="GO:0009254">
    <property type="term" value="P:peptidoglycan turnover"/>
    <property type="evidence" value="ECO:0007669"/>
    <property type="project" value="TreeGrafter"/>
</dbReference>
<accession>A0A2T9Z8P7</accession>
<dbReference type="SUPFAM" id="SSF51445">
    <property type="entry name" value="(Trans)glycosidases"/>
    <property type="match status" value="1"/>
</dbReference>
<organism evidence="8 9">
    <name type="scientific">Smittium megazygosporum</name>
    <dbReference type="NCBI Taxonomy" id="133381"/>
    <lineage>
        <taxon>Eukaryota</taxon>
        <taxon>Fungi</taxon>
        <taxon>Fungi incertae sedis</taxon>
        <taxon>Zoopagomycota</taxon>
        <taxon>Kickxellomycotina</taxon>
        <taxon>Harpellomycetes</taxon>
        <taxon>Harpellales</taxon>
        <taxon>Legeriomycetaceae</taxon>
        <taxon>Smittium</taxon>
    </lineage>
</organism>
<evidence type="ECO:0000313" key="8">
    <source>
        <dbReference type="EMBL" id="PVV00915.1"/>
    </source>
</evidence>
<evidence type="ECO:0000256" key="1">
    <source>
        <dbReference type="ARBA" id="ARBA00001231"/>
    </source>
</evidence>
<proteinExistence type="inferred from homology"/>
<protein>
    <recommendedName>
        <fullName evidence="3">beta-N-acetylhexosaminidase</fullName>
        <ecNumber evidence="3">3.2.1.52</ecNumber>
    </recommendedName>
</protein>
<feature type="domain" description="Glycoside hydrolase family 3 N-terminal" evidence="7">
    <location>
        <begin position="54"/>
        <end position="407"/>
    </location>
</feature>
<evidence type="ECO:0000256" key="5">
    <source>
        <dbReference type="ARBA" id="ARBA00023295"/>
    </source>
</evidence>
<reference evidence="8 9" key="1">
    <citation type="journal article" date="2018" name="MBio">
        <title>Comparative Genomics Reveals the Core Gene Toolbox for the Fungus-Insect Symbiosis.</title>
        <authorList>
            <person name="Wang Y."/>
            <person name="Stata M."/>
            <person name="Wang W."/>
            <person name="Stajich J.E."/>
            <person name="White M.M."/>
            <person name="Moncalvo J.M."/>
        </authorList>
    </citation>
    <scope>NUCLEOTIDE SEQUENCE [LARGE SCALE GENOMIC DNA]</scope>
    <source>
        <strain evidence="8 9">SC-DP-2</strain>
    </source>
</reference>
<feature type="chain" id="PRO_5015524865" description="beta-N-acetylhexosaminidase" evidence="6">
    <location>
        <begin position="19"/>
        <end position="647"/>
    </location>
</feature>
<dbReference type="GO" id="GO:0005975">
    <property type="term" value="P:carbohydrate metabolic process"/>
    <property type="evidence" value="ECO:0007669"/>
    <property type="project" value="InterPro"/>
</dbReference>
<dbReference type="Gene3D" id="3.20.20.300">
    <property type="entry name" value="Glycoside hydrolase, family 3, N-terminal domain"/>
    <property type="match status" value="1"/>
</dbReference>
<dbReference type="OrthoDB" id="416222at2759"/>
<gene>
    <name evidence="8" type="ORF">BB560_004687</name>
</gene>
<dbReference type="EC" id="3.2.1.52" evidence="3"/>
<dbReference type="GO" id="GO:0004563">
    <property type="term" value="F:beta-N-acetylhexosaminidase activity"/>
    <property type="evidence" value="ECO:0007669"/>
    <property type="project" value="UniProtKB-EC"/>
</dbReference>
<dbReference type="EMBL" id="MBFS01001513">
    <property type="protein sequence ID" value="PVV00915.1"/>
    <property type="molecule type" value="Genomic_DNA"/>
</dbReference>
<dbReference type="InterPro" id="IPR050226">
    <property type="entry name" value="NagZ_Beta-hexosaminidase"/>
</dbReference>
<evidence type="ECO:0000313" key="9">
    <source>
        <dbReference type="Proteomes" id="UP000245609"/>
    </source>
</evidence>
<feature type="signal peptide" evidence="6">
    <location>
        <begin position="1"/>
        <end position="18"/>
    </location>
</feature>
<dbReference type="AlphaFoldDB" id="A0A2T9Z8P7"/>
<keyword evidence="5" id="KW-0326">Glycosidase</keyword>
<dbReference type="STRING" id="133381.A0A2T9Z8P7"/>
<keyword evidence="6" id="KW-0732">Signal</keyword>
<comment type="similarity">
    <text evidence="2">Belongs to the glycosyl hydrolase 3 family.</text>
</comment>
<evidence type="ECO:0000259" key="7">
    <source>
        <dbReference type="Pfam" id="PF00933"/>
    </source>
</evidence>